<accession>A0A930UYZ1</accession>
<keyword evidence="5" id="KW-1185">Reference proteome</keyword>
<dbReference type="Gene3D" id="3.20.20.100">
    <property type="entry name" value="NADP-dependent oxidoreductase domain"/>
    <property type="match status" value="1"/>
</dbReference>
<sequence>MDEVALGTQGLRVSPLGLGCMGMSAFYGDRDDEAESVATIRRAVELGVTLFDTAEIYGPFANEKLLGKALEGLRDQVVVATKFATEIDDDGTIGAINGTPAYAKRALERSLRHLGTDHVDLYYLHRVDPSVPIEETVGAMGEMVTDGKVRYIGLSETSAETLRAAHATFPITALQSEYSLFERDAEHNGVLDTARELGIGFVPFSPLGRGFLSGRYQRAGDLPEGDARRALPRFSEEAIAANLRIVDALGVIAESKGCSTAQLALAWTMAAGTVPIPGTTRRSRLEENVASADIVLDDDDLRRIDAASPHGGATGHRNTEAAMARDRL</sequence>
<dbReference type="AlphaFoldDB" id="A0A930UYZ1"/>
<organism evidence="4 5">
    <name type="scientific">Nocardioides acrostichi</name>
    <dbReference type="NCBI Taxonomy" id="2784339"/>
    <lineage>
        <taxon>Bacteria</taxon>
        <taxon>Bacillati</taxon>
        <taxon>Actinomycetota</taxon>
        <taxon>Actinomycetes</taxon>
        <taxon>Propionibacteriales</taxon>
        <taxon>Nocardioidaceae</taxon>
        <taxon>Nocardioides</taxon>
    </lineage>
</organism>
<dbReference type="Pfam" id="PF00248">
    <property type="entry name" value="Aldo_ket_red"/>
    <property type="match status" value="1"/>
</dbReference>
<protein>
    <submittedName>
        <fullName evidence="4">Aldo/keto reductase</fullName>
    </submittedName>
</protein>
<dbReference type="GO" id="GO:0005737">
    <property type="term" value="C:cytoplasm"/>
    <property type="evidence" value="ECO:0007669"/>
    <property type="project" value="TreeGrafter"/>
</dbReference>
<dbReference type="Proteomes" id="UP000656804">
    <property type="component" value="Unassembled WGS sequence"/>
</dbReference>
<dbReference type="SUPFAM" id="SSF51430">
    <property type="entry name" value="NAD(P)-linked oxidoreductase"/>
    <property type="match status" value="1"/>
</dbReference>
<gene>
    <name evidence="4" type="ORF">ISG29_02820</name>
</gene>
<feature type="region of interest" description="Disordered" evidence="2">
    <location>
        <begin position="305"/>
        <end position="328"/>
    </location>
</feature>
<dbReference type="InterPro" id="IPR050791">
    <property type="entry name" value="Aldo-Keto_reductase"/>
</dbReference>
<dbReference type="InterPro" id="IPR023210">
    <property type="entry name" value="NADP_OxRdtase_dom"/>
</dbReference>
<evidence type="ECO:0000313" key="4">
    <source>
        <dbReference type="EMBL" id="MBF4160605.1"/>
    </source>
</evidence>
<comment type="caution">
    <text evidence="4">The sequence shown here is derived from an EMBL/GenBank/DDBJ whole genome shotgun (WGS) entry which is preliminary data.</text>
</comment>
<evidence type="ECO:0000259" key="3">
    <source>
        <dbReference type="Pfam" id="PF00248"/>
    </source>
</evidence>
<feature type="compositionally biased region" description="Basic and acidic residues" evidence="2">
    <location>
        <begin position="317"/>
        <end position="328"/>
    </location>
</feature>
<reference evidence="4" key="1">
    <citation type="submission" date="2020-11" db="EMBL/GenBank/DDBJ databases">
        <title>Nocardioides sp. CBS4Y-1, whole genome shotgun sequence.</title>
        <authorList>
            <person name="Tuo L."/>
        </authorList>
    </citation>
    <scope>NUCLEOTIDE SEQUENCE</scope>
    <source>
        <strain evidence="4">CBS4Y-1</strain>
    </source>
</reference>
<dbReference type="GO" id="GO:0016491">
    <property type="term" value="F:oxidoreductase activity"/>
    <property type="evidence" value="ECO:0007669"/>
    <property type="project" value="UniProtKB-KW"/>
</dbReference>
<proteinExistence type="predicted"/>
<dbReference type="CDD" id="cd19076">
    <property type="entry name" value="AKR_AKR13A_13D"/>
    <property type="match status" value="1"/>
</dbReference>
<evidence type="ECO:0000313" key="5">
    <source>
        <dbReference type="Proteomes" id="UP000656804"/>
    </source>
</evidence>
<keyword evidence="1" id="KW-0560">Oxidoreductase</keyword>
<dbReference type="PANTHER" id="PTHR43625:SF40">
    <property type="entry name" value="ALDO-KETO REDUCTASE YAKC [NADP(+)]"/>
    <property type="match status" value="1"/>
</dbReference>
<dbReference type="PANTHER" id="PTHR43625">
    <property type="entry name" value="AFLATOXIN B1 ALDEHYDE REDUCTASE"/>
    <property type="match status" value="1"/>
</dbReference>
<evidence type="ECO:0000256" key="2">
    <source>
        <dbReference type="SAM" id="MobiDB-lite"/>
    </source>
</evidence>
<evidence type="ECO:0000256" key="1">
    <source>
        <dbReference type="ARBA" id="ARBA00023002"/>
    </source>
</evidence>
<feature type="domain" description="NADP-dependent oxidoreductase" evidence="3">
    <location>
        <begin position="16"/>
        <end position="307"/>
    </location>
</feature>
<dbReference type="InterPro" id="IPR036812">
    <property type="entry name" value="NAD(P)_OxRdtase_dom_sf"/>
</dbReference>
<name>A0A930UYZ1_9ACTN</name>
<dbReference type="RefSeq" id="WP_194501812.1">
    <property type="nucleotide sequence ID" value="NZ_JADIVZ010000001.1"/>
</dbReference>
<dbReference type="EMBL" id="JADIVZ010000001">
    <property type="protein sequence ID" value="MBF4160605.1"/>
    <property type="molecule type" value="Genomic_DNA"/>
</dbReference>